<accession>A0A0F9PX38</accession>
<evidence type="ECO:0000313" key="1">
    <source>
        <dbReference type="EMBL" id="KKN29287.1"/>
    </source>
</evidence>
<dbReference type="EMBL" id="LAZR01002498">
    <property type="protein sequence ID" value="KKN29287.1"/>
    <property type="molecule type" value="Genomic_DNA"/>
</dbReference>
<comment type="caution">
    <text evidence="1">The sequence shown here is derived from an EMBL/GenBank/DDBJ whole genome shotgun (WGS) entry which is preliminary data.</text>
</comment>
<proteinExistence type="predicted"/>
<name>A0A0F9PX38_9ZZZZ</name>
<gene>
    <name evidence="1" type="ORF">LCGC14_0845930</name>
</gene>
<sequence length="58" mass="6439">MADIHINLDAKCRRCGKGGATQSGVCLPCFNKALQRGEFDLILEKYKPKSTQQKGDKQ</sequence>
<reference evidence="1" key="1">
    <citation type="journal article" date="2015" name="Nature">
        <title>Complex archaea that bridge the gap between prokaryotes and eukaryotes.</title>
        <authorList>
            <person name="Spang A."/>
            <person name="Saw J.H."/>
            <person name="Jorgensen S.L."/>
            <person name="Zaremba-Niedzwiedzka K."/>
            <person name="Martijn J."/>
            <person name="Lind A.E."/>
            <person name="van Eijk R."/>
            <person name="Schleper C."/>
            <person name="Guy L."/>
            <person name="Ettema T.J."/>
        </authorList>
    </citation>
    <scope>NUCLEOTIDE SEQUENCE</scope>
</reference>
<dbReference type="AlphaFoldDB" id="A0A0F9PX38"/>
<protein>
    <submittedName>
        <fullName evidence="1">Uncharacterized protein</fullName>
    </submittedName>
</protein>
<organism evidence="1">
    <name type="scientific">marine sediment metagenome</name>
    <dbReference type="NCBI Taxonomy" id="412755"/>
    <lineage>
        <taxon>unclassified sequences</taxon>
        <taxon>metagenomes</taxon>
        <taxon>ecological metagenomes</taxon>
    </lineage>
</organism>